<dbReference type="GO" id="GO:0005813">
    <property type="term" value="C:centrosome"/>
    <property type="evidence" value="ECO:0007669"/>
    <property type="project" value="UniProtKB-SubCell"/>
</dbReference>
<feature type="compositionally biased region" description="Basic residues" evidence="4">
    <location>
        <begin position="1078"/>
        <end position="1090"/>
    </location>
</feature>
<accession>A0A6J2TSG0</accession>
<protein>
    <submittedName>
        <fullName evidence="7">Flocculation protein FLO11-like</fullName>
    </submittedName>
</protein>
<comment type="subcellular location">
    <subcellularLocation>
        <location evidence="1">Cytoplasm</location>
        <location evidence="1">Cytoskeleton</location>
        <location evidence="1">Microtubule organizing center</location>
        <location evidence="1">Centrosome</location>
    </subcellularLocation>
</comment>
<organism evidence="6 7">
    <name type="scientific">Drosophila lebanonensis</name>
    <name type="common">Fruit fly</name>
    <name type="synonym">Scaptodrosophila lebanonensis</name>
    <dbReference type="NCBI Taxonomy" id="7225"/>
    <lineage>
        <taxon>Eukaryota</taxon>
        <taxon>Metazoa</taxon>
        <taxon>Ecdysozoa</taxon>
        <taxon>Arthropoda</taxon>
        <taxon>Hexapoda</taxon>
        <taxon>Insecta</taxon>
        <taxon>Pterygota</taxon>
        <taxon>Neoptera</taxon>
        <taxon>Endopterygota</taxon>
        <taxon>Diptera</taxon>
        <taxon>Brachycera</taxon>
        <taxon>Muscomorpha</taxon>
        <taxon>Ephydroidea</taxon>
        <taxon>Drosophilidae</taxon>
        <taxon>Scaptodrosophila</taxon>
    </lineage>
</organism>
<evidence type="ECO:0000256" key="3">
    <source>
        <dbReference type="ARBA" id="ARBA00023212"/>
    </source>
</evidence>
<dbReference type="Pfam" id="PF15309">
    <property type="entry name" value="ALMS_motif"/>
    <property type="match status" value="1"/>
</dbReference>
<dbReference type="OrthoDB" id="2448405at2759"/>
<reference evidence="7" key="1">
    <citation type="submission" date="2025-08" db="UniProtKB">
        <authorList>
            <consortium name="RefSeq"/>
        </authorList>
    </citation>
    <scope>IDENTIFICATION</scope>
    <source>
        <strain evidence="7">11010-0011.00</strain>
        <tissue evidence="7">Whole body</tissue>
    </source>
</reference>
<evidence type="ECO:0000259" key="5">
    <source>
        <dbReference type="Pfam" id="PF15309"/>
    </source>
</evidence>
<feature type="domain" description="ALMS motif" evidence="5">
    <location>
        <begin position="1164"/>
        <end position="1286"/>
    </location>
</feature>
<gene>
    <name evidence="7" type="primary">LOC115627475</name>
</gene>
<feature type="compositionally biased region" description="Basic residues" evidence="4">
    <location>
        <begin position="1"/>
        <end position="17"/>
    </location>
</feature>
<feature type="compositionally biased region" description="Low complexity" evidence="4">
    <location>
        <begin position="311"/>
        <end position="324"/>
    </location>
</feature>
<keyword evidence="6" id="KW-1185">Reference proteome</keyword>
<dbReference type="RefSeq" id="XP_030379014.1">
    <property type="nucleotide sequence ID" value="XM_030523154.1"/>
</dbReference>
<proteinExistence type="predicted"/>
<feature type="compositionally biased region" description="Polar residues" evidence="4">
    <location>
        <begin position="293"/>
        <end position="302"/>
    </location>
</feature>
<feature type="region of interest" description="Disordered" evidence="4">
    <location>
        <begin position="293"/>
        <end position="359"/>
    </location>
</feature>
<feature type="compositionally biased region" description="Low complexity" evidence="4">
    <location>
        <begin position="851"/>
        <end position="865"/>
    </location>
</feature>
<feature type="region of interest" description="Disordered" evidence="4">
    <location>
        <begin position="772"/>
        <end position="865"/>
    </location>
</feature>
<feature type="compositionally biased region" description="Low complexity" evidence="4">
    <location>
        <begin position="333"/>
        <end position="352"/>
    </location>
</feature>
<dbReference type="GeneID" id="115627475"/>
<feature type="region of interest" description="Disordered" evidence="4">
    <location>
        <begin position="590"/>
        <end position="658"/>
    </location>
</feature>
<dbReference type="Proteomes" id="UP000504634">
    <property type="component" value="Unplaced"/>
</dbReference>
<feature type="compositionally biased region" description="Pro residues" evidence="4">
    <location>
        <begin position="809"/>
        <end position="838"/>
    </location>
</feature>
<name>A0A6J2TSG0_DROLE</name>
<feature type="region of interest" description="Disordered" evidence="4">
    <location>
        <begin position="244"/>
        <end position="264"/>
    </location>
</feature>
<evidence type="ECO:0000256" key="1">
    <source>
        <dbReference type="ARBA" id="ARBA00004300"/>
    </source>
</evidence>
<feature type="region of interest" description="Disordered" evidence="4">
    <location>
        <begin position="142"/>
        <end position="178"/>
    </location>
</feature>
<sequence>MSSNNSKKHNARSHSRTSRFTPKITEYLTEVAVDRELERFMVFSSASSSSLGAQSSSNSAGARSCVMRSSSSRCLAGGGKLLSHSSPEVEVEETEATAADAAAFAVAGAVIAATTECTLETKSEKTDATLIIPIVMDSDGTPASTSKSVQCTSASAEDVRTPPRKMLTKDTQTPESALKTHKRLEWDPAADVGYKRAASTSNLSTLERSVLEDHFYKGGAGALPEQHGDCVSRVNHSESDLNRLQVEQEQSTPPPPLASSTFVNRDRTLPKPISQAIAGRCTQGTNTTLLKYQNQSAQTSTRRYSKQAHESGATSRYSSSAASSFDYRHSRPSTANTITSSNTSSNVSAGTVPTSTAELQRQEQEYRAQLEQVLRRRRSDNKENVQPAAKLTPSSPKRDLDLGIELLCSLVNKRSLSHGQKKHLIRDIAKRIACLDLLSSSSRDGSATSASLRQSKQNSHSSANSTSSKCPSQSQGQSQSQSQSRSSTQYIFARNRSEVHEATCAGSQDRMIDKTASTSNLQQVTSPCSSIGVETSTGRSTTDIVSRQTEPVLRAANLDEGLNQRSVVSAPAVCQKQPVMSKVGNAALATSSGNQLTIPDETAEPNTSSSRSSGRAPTTISEAATASTTSSNSNELVTQKTNVKQKSARESAAGSNTDAELVAMQEWLNPMTQSEIEYEEKRNQQQQRLGLDTQRRKQIDWIESEIDRLKSLRSLLFGNALQPPTQVLQIESDPRSAVPSEELIRSQPLVIQPSTSANSVPLSSSVEVCIELPPPTEGEQNVPKHQAVQTEMDQPPAVPTRHSLLGRRPAPPAPPVTPEPTPPLAPPAQPLPPSPPSDRPAGRKQRSKMATPTSSTGHSCSGGSESVCSFVQQRQREFIEHYQNKQQTQLSALLQQHQERLQQQQQFTQQYMQQQQHLHHQHQSLPLPPRYQQCVYPQQPQCMHYDQTTVAAVAATAAATAYAMPHLTSAAYTCIDDGAVYYQVGDPQCAAAYVQAAIATATATATTTEVTAACTLATSATTSTTSSSSLLCISSEMSIPMGMVNTSETATTTTTTHQYDDVACASRHICGAKSRHRHHCHRHHHKHHHQQQPSECAPPRQGSTATYADVAGDDPTGWSSHLGSSQRTRLINCVQMRPRGIAYVLQFTSSHQPGEEACQLTSDALSLQDHLQRARPKFCAKSKERKAILNQMQLLRNARRREMDELIENTSLEHLDQRLRELPPPPTSRVRVFSTKEMKALTNKRCESLPEVLAAKRREREERRRRNNRIMRDVFNRRLQNRVRKGQLSLNHSRTVI</sequence>
<feature type="compositionally biased region" description="Polar residues" evidence="4">
    <location>
        <begin position="142"/>
        <end position="155"/>
    </location>
</feature>
<dbReference type="InterPro" id="IPR029299">
    <property type="entry name" value="ALMS_motif"/>
</dbReference>
<feature type="region of interest" description="Disordered" evidence="4">
    <location>
        <begin position="1"/>
        <end position="20"/>
    </location>
</feature>
<feature type="compositionally biased region" description="Polar residues" evidence="4">
    <location>
        <begin position="604"/>
        <end position="616"/>
    </location>
</feature>
<feature type="region of interest" description="Disordered" evidence="4">
    <location>
        <begin position="375"/>
        <end position="396"/>
    </location>
</feature>
<feature type="region of interest" description="Disordered" evidence="4">
    <location>
        <begin position="441"/>
        <end position="489"/>
    </location>
</feature>
<feature type="compositionally biased region" description="Polar residues" evidence="4">
    <location>
        <begin position="636"/>
        <end position="645"/>
    </location>
</feature>
<evidence type="ECO:0000313" key="7">
    <source>
        <dbReference type="RefSeq" id="XP_030379014.1"/>
    </source>
</evidence>
<feature type="compositionally biased region" description="Low complexity" evidence="4">
    <location>
        <begin position="618"/>
        <end position="635"/>
    </location>
</feature>
<keyword evidence="3" id="KW-0206">Cytoskeleton</keyword>
<feature type="region of interest" description="Disordered" evidence="4">
    <location>
        <begin position="1078"/>
        <end position="1111"/>
    </location>
</feature>
<keyword evidence="2" id="KW-0963">Cytoplasm</keyword>
<evidence type="ECO:0000256" key="2">
    <source>
        <dbReference type="ARBA" id="ARBA00022490"/>
    </source>
</evidence>
<evidence type="ECO:0000313" key="6">
    <source>
        <dbReference type="Proteomes" id="UP000504634"/>
    </source>
</evidence>
<evidence type="ECO:0000256" key="4">
    <source>
        <dbReference type="SAM" id="MobiDB-lite"/>
    </source>
</evidence>